<dbReference type="eggNOG" id="COG0407">
    <property type="taxonomic scope" value="Bacteria"/>
</dbReference>
<organism evidence="2 3">
    <name type="scientific">Sediminispirochaeta smaragdinae (strain DSM 11293 / JCM 15392 / SEBR 4228)</name>
    <name type="common">Spirochaeta smaragdinae</name>
    <dbReference type="NCBI Taxonomy" id="573413"/>
    <lineage>
        <taxon>Bacteria</taxon>
        <taxon>Pseudomonadati</taxon>
        <taxon>Spirochaetota</taxon>
        <taxon>Spirochaetia</taxon>
        <taxon>Spirochaetales</taxon>
        <taxon>Spirochaetaceae</taxon>
        <taxon>Sediminispirochaeta</taxon>
    </lineage>
</organism>
<dbReference type="PANTHER" id="PTHR47099">
    <property type="entry name" value="METHYLCOBAMIDE:COM METHYLTRANSFERASE MTBA"/>
    <property type="match status" value="1"/>
</dbReference>
<dbReference type="HOGENOM" id="CLU_054162_0_0_12"/>
<feature type="domain" description="Uroporphyrinogen decarboxylase (URO-D)" evidence="1">
    <location>
        <begin position="136"/>
        <end position="388"/>
    </location>
</feature>
<evidence type="ECO:0000259" key="1">
    <source>
        <dbReference type="Pfam" id="PF01208"/>
    </source>
</evidence>
<gene>
    <name evidence="2" type="ordered locus">Spirs_1861</name>
</gene>
<dbReference type="GO" id="GO:0006779">
    <property type="term" value="P:porphyrin-containing compound biosynthetic process"/>
    <property type="evidence" value="ECO:0007669"/>
    <property type="project" value="InterPro"/>
</dbReference>
<evidence type="ECO:0000313" key="2">
    <source>
        <dbReference type="EMBL" id="ADK80987.1"/>
    </source>
</evidence>
<sequence length="392" mass="44680">MTKQERVKAVFAFKEPDLVPIDFGATNNSGIALHAYKDLIHYMDLNDQTIRASDMIQQLAEPSEELLLRFETEFRGGLPKYYATIPLPVESANWKAAHIKKNGILQYQDEWDVVYRFDPKHDFYYSRISGPLEGTTVEIDDIRHLSMPSGDESWRFPEVEQKMVTYRKTGNVTVLRSVCSGLVEMASKLRGMDNFLVDAMMTPKTAEYLLHRIFDVKMRFWDAVLDKMGTSLDIAVEADDYGTQESLLISPLLFKKLLKPLWSELFSHIKRKAPHIKILFHSCGAVRALIPDFIEMGADALNPIHITARGMEPEGLKHDFGKEIVFWGGGIDTQRVLPMGTAQEIQDDVKRNFDALAPGGGWVFAPVHNIQADVSPKRILMMMNTFRQLREK</sequence>
<keyword evidence="3" id="KW-1185">Reference proteome</keyword>
<evidence type="ECO:0000313" key="3">
    <source>
        <dbReference type="Proteomes" id="UP000002318"/>
    </source>
</evidence>
<dbReference type="InterPro" id="IPR052024">
    <property type="entry name" value="Methanogen_methyltrans"/>
</dbReference>
<dbReference type="GO" id="GO:0004853">
    <property type="term" value="F:uroporphyrinogen decarboxylase activity"/>
    <property type="evidence" value="ECO:0007669"/>
    <property type="project" value="InterPro"/>
</dbReference>
<dbReference type="InterPro" id="IPR038071">
    <property type="entry name" value="UROD/MetE-like_sf"/>
</dbReference>
<name>E1R6G9_SEDSS</name>
<dbReference type="EMBL" id="CP002116">
    <property type="protein sequence ID" value="ADK80987.1"/>
    <property type="molecule type" value="Genomic_DNA"/>
</dbReference>
<dbReference type="Proteomes" id="UP000002318">
    <property type="component" value="Chromosome"/>
</dbReference>
<protein>
    <recommendedName>
        <fullName evidence="1">Uroporphyrinogen decarboxylase (URO-D) domain-containing protein</fullName>
    </recommendedName>
</protein>
<dbReference type="Pfam" id="PF01208">
    <property type="entry name" value="URO-D"/>
    <property type="match status" value="1"/>
</dbReference>
<dbReference type="PANTHER" id="PTHR47099:SF1">
    <property type="entry name" value="METHYLCOBAMIDE:COM METHYLTRANSFERASE MTBA"/>
    <property type="match status" value="1"/>
</dbReference>
<dbReference type="SUPFAM" id="SSF51726">
    <property type="entry name" value="UROD/MetE-like"/>
    <property type="match status" value="1"/>
</dbReference>
<accession>E1R6G9</accession>
<dbReference type="KEGG" id="ssm:Spirs_1861"/>
<dbReference type="Gene3D" id="3.20.20.210">
    <property type="match status" value="1"/>
</dbReference>
<reference evidence="2 3" key="1">
    <citation type="journal article" date="2010" name="Stand. Genomic Sci.">
        <title>Complete genome sequence of Spirochaeta smaragdinae type strain (SEBR 4228).</title>
        <authorList>
            <person name="Mavromatis K."/>
            <person name="Yasawong M."/>
            <person name="Chertkov O."/>
            <person name="Lapidus A."/>
            <person name="Lucas S."/>
            <person name="Nolan M."/>
            <person name="Del Rio T.G."/>
            <person name="Tice H."/>
            <person name="Cheng J.F."/>
            <person name="Pitluck S."/>
            <person name="Liolios K."/>
            <person name="Ivanova N."/>
            <person name="Tapia R."/>
            <person name="Han C."/>
            <person name="Bruce D."/>
            <person name="Goodwin L."/>
            <person name="Pati A."/>
            <person name="Chen A."/>
            <person name="Palaniappan K."/>
            <person name="Land M."/>
            <person name="Hauser L."/>
            <person name="Chang Y.J."/>
            <person name="Jeffries C.D."/>
            <person name="Detter J.C."/>
            <person name="Rohde M."/>
            <person name="Brambilla E."/>
            <person name="Spring S."/>
            <person name="Goker M."/>
            <person name="Sikorski J."/>
            <person name="Woyke T."/>
            <person name="Bristow J."/>
            <person name="Eisen J.A."/>
            <person name="Markowitz V."/>
            <person name="Hugenholtz P."/>
            <person name="Klenk H.P."/>
            <person name="Kyrpides N.C."/>
        </authorList>
    </citation>
    <scope>NUCLEOTIDE SEQUENCE [LARGE SCALE GENOMIC DNA]</scope>
    <source>
        <strain evidence="3">DSM 11293 / JCM 15392 / SEBR 4228</strain>
    </source>
</reference>
<proteinExistence type="predicted"/>
<dbReference type="STRING" id="573413.Spirs_1861"/>
<dbReference type="InterPro" id="IPR000257">
    <property type="entry name" value="Uroporphyrinogen_deCOase"/>
</dbReference>
<dbReference type="AlphaFoldDB" id="E1R6G9"/>